<keyword evidence="6" id="KW-0539">Nucleus</keyword>
<dbReference type="InterPro" id="IPR036864">
    <property type="entry name" value="Zn2-C6_fun-type_DNA-bd_sf"/>
</dbReference>
<evidence type="ECO:0000256" key="7">
    <source>
        <dbReference type="SAM" id="MobiDB-lite"/>
    </source>
</evidence>
<dbReference type="InterPro" id="IPR001138">
    <property type="entry name" value="Zn2Cys6_DnaBD"/>
</dbReference>
<evidence type="ECO:0000256" key="6">
    <source>
        <dbReference type="ARBA" id="ARBA00023242"/>
    </source>
</evidence>
<evidence type="ECO:0000256" key="3">
    <source>
        <dbReference type="ARBA" id="ARBA00023015"/>
    </source>
</evidence>
<feature type="compositionally biased region" description="Polar residues" evidence="7">
    <location>
        <begin position="79"/>
        <end position="95"/>
    </location>
</feature>
<dbReference type="GO" id="GO:0006351">
    <property type="term" value="P:DNA-templated transcription"/>
    <property type="evidence" value="ECO:0007669"/>
    <property type="project" value="InterPro"/>
</dbReference>
<feature type="compositionally biased region" description="Basic and acidic residues" evidence="7">
    <location>
        <begin position="174"/>
        <end position="194"/>
    </location>
</feature>
<proteinExistence type="predicted"/>
<gene>
    <name evidence="9" type="ORF">NliqN6_2388</name>
</gene>
<dbReference type="GO" id="GO:0000981">
    <property type="term" value="F:DNA-binding transcription factor activity, RNA polymerase II-specific"/>
    <property type="evidence" value="ECO:0007669"/>
    <property type="project" value="InterPro"/>
</dbReference>
<keyword evidence="4" id="KW-0238">DNA-binding</keyword>
<dbReference type="PROSITE" id="PS50048">
    <property type="entry name" value="ZN2_CY6_FUNGAL_2"/>
    <property type="match status" value="1"/>
</dbReference>
<dbReference type="SUPFAM" id="SSF57701">
    <property type="entry name" value="Zn2/Cys6 DNA-binding domain"/>
    <property type="match status" value="1"/>
</dbReference>
<dbReference type="Pfam" id="PF04082">
    <property type="entry name" value="Fungal_trans"/>
    <property type="match status" value="1"/>
</dbReference>
<dbReference type="CDD" id="cd00067">
    <property type="entry name" value="GAL4"/>
    <property type="match status" value="1"/>
</dbReference>
<feature type="domain" description="Zn(2)-C6 fungal-type" evidence="8">
    <location>
        <begin position="20"/>
        <end position="53"/>
    </location>
</feature>
<keyword evidence="10" id="KW-1185">Reference proteome</keyword>
<dbReference type="GO" id="GO:0008270">
    <property type="term" value="F:zinc ion binding"/>
    <property type="evidence" value="ECO:0007669"/>
    <property type="project" value="InterPro"/>
</dbReference>
<evidence type="ECO:0000256" key="2">
    <source>
        <dbReference type="ARBA" id="ARBA00022723"/>
    </source>
</evidence>
<feature type="region of interest" description="Disordered" evidence="7">
    <location>
        <begin position="59"/>
        <end position="102"/>
    </location>
</feature>
<evidence type="ECO:0000256" key="4">
    <source>
        <dbReference type="ARBA" id="ARBA00023125"/>
    </source>
</evidence>
<dbReference type="EMBL" id="BLZA01000017">
    <property type="protein sequence ID" value="GHJ85986.1"/>
    <property type="molecule type" value="Genomic_DNA"/>
</dbReference>
<dbReference type="GO" id="GO:0005634">
    <property type="term" value="C:nucleus"/>
    <property type="evidence" value="ECO:0007669"/>
    <property type="project" value="UniProtKB-SubCell"/>
</dbReference>
<keyword evidence="5" id="KW-0804">Transcription</keyword>
<dbReference type="SMART" id="SM00906">
    <property type="entry name" value="Fungal_trans"/>
    <property type="match status" value="1"/>
</dbReference>
<dbReference type="Pfam" id="PF00172">
    <property type="entry name" value="Zn_clus"/>
    <property type="match status" value="1"/>
</dbReference>
<dbReference type="AlphaFoldDB" id="A0A8H3TS61"/>
<dbReference type="GO" id="GO:0000976">
    <property type="term" value="F:transcription cis-regulatory region binding"/>
    <property type="evidence" value="ECO:0007669"/>
    <property type="project" value="TreeGrafter"/>
</dbReference>
<dbReference type="InterPro" id="IPR051089">
    <property type="entry name" value="prtT"/>
</dbReference>
<feature type="compositionally biased region" description="Basic residues" evidence="7">
    <location>
        <begin position="59"/>
        <end position="70"/>
    </location>
</feature>
<dbReference type="Proteomes" id="UP000620104">
    <property type="component" value="Unassembled WGS sequence"/>
</dbReference>
<dbReference type="PANTHER" id="PTHR31845:SF17">
    <property type="entry name" value="ZN(II)2CYS6 TRANSCRIPTION FACTOR (EUROFUNG)"/>
    <property type="match status" value="1"/>
</dbReference>
<name>A0A8H3TS61_9TREE</name>
<dbReference type="SMART" id="SM00066">
    <property type="entry name" value="GAL4"/>
    <property type="match status" value="1"/>
</dbReference>
<dbReference type="InterPro" id="IPR007219">
    <property type="entry name" value="XnlR_reg_dom"/>
</dbReference>
<protein>
    <recommendedName>
        <fullName evidence="8">Zn(2)-C6 fungal-type domain-containing protein</fullName>
    </recommendedName>
</protein>
<dbReference type="CDD" id="cd12148">
    <property type="entry name" value="fungal_TF_MHR"/>
    <property type="match status" value="1"/>
</dbReference>
<feature type="region of interest" description="Disordered" evidence="7">
    <location>
        <begin position="174"/>
        <end position="196"/>
    </location>
</feature>
<dbReference type="PROSITE" id="PS00463">
    <property type="entry name" value="ZN2_CY6_FUNGAL_1"/>
    <property type="match status" value="1"/>
</dbReference>
<evidence type="ECO:0000313" key="9">
    <source>
        <dbReference type="EMBL" id="GHJ85986.1"/>
    </source>
</evidence>
<comment type="subcellular location">
    <subcellularLocation>
        <location evidence="1">Nucleus</location>
    </subcellularLocation>
</comment>
<evidence type="ECO:0000256" key="5">
    <source>
        <dbReference type="ARBA" id="ARBA00023163"/>
    </source>
</evidence>
<evidence type="ECO:0000256" key="1">
    <source>
        <dbReference type="ARBA" id="ARBA00004123"/>
    </source>
</evidence>
<sequence>MSDPQPASSRPVSEEKAKVSCTSCRGRKVLCRTSTPDDKTCDQCKRHGLECTYQAHARGRKLGSRNKKGRASSDIACPSSVQQMDSASYRSQSSGWHREEQYSEQPYLPLHTATPAGHELSQRHTLTGKPMNPPTPLQAIPFLAAAPITAKALQHSPNQGLAEQSPLALLARTAESRSKDHTDHLPGRHLEQLDSRNPAANLSARWSTRSRYASKLDVSQELDPIAMGICGLATAESLFTIFWDRMANYTAFLDRRRHSIDHVRRHSTLLTSIILFTAARHTSMQEFSEAPRLSSALERHIYSTLWPQVLLGNYRSLYICQACMLWASFLAEPRPGEDDLGWSLFGQAIRIAMEVGLNLSPPPSIPETDDPAAFARDCERTWLTCVIADKSWATQLGRPPFISDYSWNIRLDDWLTKKTVSTFEDQSIIALFELRRILAEPTSSRESRLCAVGALEEWRHKWIGNHTKDSFRLGHLGLVYFHYAQIVLRLQWMASKDSDQRTNETAAIDHATSLLQYAALDTPNQVFLYLHNNALTMISSAAAIIIQSQASNPSLTFYTTTILERLRDALRHTPHGDSIKRWHVSLFEKALEKIVSPGALDTDVLQMLNETIPGDLMELIAWDMPSDL</sequence>
<keyword evidence="3" id="KW-0805">Transcription regulation</keyword>
<comment type="caution">
    <text evidence="9">The sequence shown here is derived from an EMBL/GenBank/DDBJ whole genome shotgun (WGS) entry which is preliminary data.</text>
</comment>
<evidence type="ECO:0000259" key="8">
    <source>
        <dbReference type="PROSITE" id="PS50048"/>
    </source>
</evidence>
<organism evidence="9 10">
    <name type="scientific">Naganishia liquefaciens</name>
    <dbReference type="NCBI Taxonomy" id="104408"/>
    <lineage>
        <taxon>Eukaryota</taxon>
        <taxon>Fungi</taxon>
        <taxon>Dikarya</taxon>
        <taxon>Basidiomycota</taxon>
        <taxon>Agaricomycotina</taxon>
        <taxon>Tremellomycetes</taxon>
        <taxon>Filobasidiales</taxon>
        <taxon>Filobasidiaceae</taxon>
        <taxon>Naganishia</taxon>
    </lineage>
</organism>
<dbReference type="Gene3D" id="4.10.240.10">
    <property type="entry name" value="Zn(2)-C6 fungal-type DNA-binding domain"/>
    <property type="match status" value="1"/>
</dbReference>
<dbReference type="OrthoDB" id="3163292at2759"/>
<keyword evidence="2" id="KW-0479">Metal-binding</keyword>
<accession>A0A8H3TS61</accession>
<dbReference type="PANTHER" id="PTHR31845">
    <property type="entry name" value="FINGER DOMAIN PROTEIN, PUTATIVE-RELATED"/>
    <property type="match status" value="1"/>
</dbReference>
<reference evidence="9" key="1">
    <citation type="submission" date="2020-07" db="EMBL/GenBank/DDBJ databases">
        <title>Draft Genome Sequence of a Deep-Sea Yeast, Naganishia (Cryptococcus) liquefaciens strain N6.</title>
        <authorList>
            <person name="Han Y.W."/>
            <person name="Kajitani R."/>
            <person name="Morimoto H."/>
            <person name="Parhat M."/>
            <person name="Tsubouchi H."/>
            <person name="Bakenova O."/>
            <person name="Ogata M."/>
            <person name="Argunhan B."/>
            <person name="Aoki R."/>
            <person name="Kajiwara S."/>
            <person name="Itoh T."/>
            <person name="Iwasaki H."/>
        </authorList>
    </citation>
    <scope>NUCLEOTIDE SEQUENCE</scope>
    <source>
        <strain evidence="9">N6</strain>
    </source>
</reference>
<evidence type="ECO:0000313" key="10">
    <source>
        <dbReference type="Proteomes" id="UP000620104"/>
    </source>
</evidence>